<protein>
    <recommendedName>
        <fullName evidence="11">Exosortase</fullName>
    </recommendedName>
</protein>
<keyword evidence="6 8" id="KW-1133">Transmembrane helix</keyword>
<feature type="transmembrane region" description="Helical" evidence="8">
    <location>
        <begin position="87"/>
        <end position="104"/>
    </location>
</feature>
<sequence length="313" mass="34589">MISQWQDRTLWMEMAVAVAVVVGLYGWIPYNFGFESRARSVFDMLGRFWTDPSTADWHHGMIVPLISVGLILHRAKELEKVVIRPSGWGVVGVVAALGLFWVGYKIDITIVGFLSLQLMIGGLILWLFGWEMMRAVAFPYAFLMFAYPFYFLDTILAFPLRGLMCQLSQFFLNLVGVDTLRVGTALVSAPDYAKGLAQGQRFALDVATPCSGIRSLFALMMVSALYAHLSLERGWQKWVLFLLSPALAVMGNFARMVMLTLGTILLGSAVAIGTEEHPTTFHMAAGFFVFVVALGGMVGVSRILQGLGREKGK</sequence>
<feature type="transmembrane region" description="Helical" evidence="8">
    <location>
        <begin position="206"/>
        <end position="227"/>
    </location>
</feature>
<evidence type="ECO:0000256" key="4">
    <source>
        <dbReference type="ARBA" id="ARBA00022692"/>
    </source>
</evidence>
<evidence type="ECO:0000313" key="10">
    <source>
        <dbReference type="Proteomes" id="UP000051269"/>
    </source>
</evidence>
<feature type="transmembrane region" description="Helical" evidence="8">
    <location>
        <begin position="284"/>
        <end position="304"/>
    </location>
</feature>
<gene>
    <name evidence="9" type="ORF">ABR82_08375</name>
</gene>
<keyword evidence="3" id="KW-0645">Protease</keyword>
<dbReference type="Pfam" id="PF09721">
    <property type="entry name" value="Exosortase_EpsH"/>
    <property type="match status" value="1"/>
</dbReference>
<evidence type="ECO:0000313" key="9">
    <source>
        <dbReference type="EMBL" id="KRO62292.1"/>
    </source>
</evidence>
<dbReference type="GO" id="GO:0005886">
    <property type="term" value="C:plasma membrane"/>
    <property type="evidence" value="ECO:0007669"/>
    <property type="project" value="UniProtKB-SubCell"/>
</dbReference>
<feature type="transmembrane region" description="Helical" evidence="8">
    <location>
        <begin position="239"/>
        <end position="272"/>
    </location>
</feature>
<dbReference type="InterPro" id="IPR019127">
    <property type="entry name" value="Exosortase"/>
</dbReference>
<dbReference type="NCBIfam" id="TIGR04178">
    <property type="entry name" value="exo_archaeo"/>
    <property type="match status" value="1"/>
</dbReference>
<dbReference type="Proteomes" id="UP000051269">
    <property type="component" value="Unassembled WGS sequence"/>
</dbReference>
<dbReference type="GO" id="GO:0008233">
    <property type="term" value="F:peptidase activity"/>
    <property type="evidence" value="ECO:0007669"/>
    <property type="project" value="UniProtKB-KW"/>
</dbReference>
<evidence type="ECO:0000256" key="8">
    <source>
        <dbReference type="SAM" id="Phobius"/>
    </source>
</evidence>
<organism evidence="9 10">
    <name type="scientific">Verrucomicrobia subdivision 6 bacterium BACL9 MAG-120507-bin52</name>
    <dbReference type="NCBI Taxonomy" id="1655590"/>
    <lineage>
        <taxon>Bacteria</taxon>
        <taxon>Pseudomonadati</taxon>
        <taxon>Verrucomicrobiota</taxon>
        <taxon>Verrucomicrobiia</taxon>
        <taxon>Verrucomicrobiales</taxon>
        <taxon>Verrucomicrobia subdivision 6</taxon>
    </lineage>
</organism>
<evidence type="ECO:0000256" key="2">
    <source>
        <dbReference type="ARBA" id="ARBA00022475"/>
    </source>
</evidence>
<keyword evidence="4 8" id="KW-0812">Transmembrane</keyword>
<evidence type="ECO:0000256" key="1">
    <source>
        <dbReference type="ARBA" id="ARBA00004651"/>
    </source>
</evidence>
<dbReference type="InterPro" id="IPR026392">
    <property type="entry name" value="Exo/Archaeosortase_dom"/>
</dbReference>
<feature type="transmembrane region" description="Helical" evidence="8">
    <location>
        <begin position="9"/>
        <end position="28"/>
    </location>
</feature>
<evidence type="ECO:0008006" key="11">
    <source>
        <dbReference type="Google" id="ProtNLM"/>
    </source>
</evidence>
<dbReference type="GO" id="GO:0006508">
    <property type="term" value="P:proteolysis"/>
    <property type="evidence" value="ECO:0007669"/>
    <property type="project" value="UniProtKB-KW"/>
</dbReference>
<evidence type="ECO:0000256" key="7">
    <source>
        <dbReference type="ARBA" id="ARBA00023136"/>
    </source>
</evidence>
<name>A0A0R2RI38_9BACT</name>
<feature type="transmembrane region" description="Helical" evidence="8">
    <location>
        <begin position="110"/>
        <end position="128"/>
    </location>
</feature>
<comment type="subcellular location">
    <subcellularLocation>
        <location evidence="1">Cell membrane</location>
        <topology evidence="1">Multi-pass membrane protein</topology>
    </subcellularLocation>
</comment>
<proteinExistence type="predicted"/>
<evidence type="ECO:0000256" key="6">
    <source>
        <dbReference type="ARBA" id="ARBA00022989"/>
    </source>
</evidence>
<keyword evidence="5" id="KW-0378">Hydrolase</keyword>
<comment type="caution">
    <text evidence="9">The sequence shown here is derived from an EMBL/GenBank/DDBJ whole genome shotgun (WGS) entry which is preliminary data.</text>
</comment>
<dbReference type="EMBL" id="LIBO01000101">
    <property type="protein sequence ID" value="KRO62292.1"/>
    <property type="molecule type" value="Genomic_DNA"/>
</dbReference>
<accession>A0A0R2RI38</accession>
<evidence type="ECO:0000256" key="3">
    <source>
        <dbReference type="ARBA" id="ARBA00022670"/>
    </source>
</evidence>
<dbReference type="NCBIfam" id="TIGR02602">
    <property type="entry name" value="8TM_EpsH"/>
    <property type="match status" value="1"/>
</dbReference>
<evidence type="ECO:0000256" key="5">
    <source>
        <dbReference type="ARBA" id="ARBA00022801"/>
    </source>
</evidence>
<keyword evidence="7 8" id="KW-0472">Membrane</keyword>
<reference evidence="9 10" key="1">
    <citation type="submission" date="2015-10" db="EMBL/GenBank/DDBJ databases">
        <title>Metagenome-Assembled Genomes uncover a global brackish microbiome.</title>
        <authorList>
            <person name="Hugerth L.W."/>
            <person name="Larsson J."/>
            <person name="Alneberg J."/>
            <person name="Lindh M.V."/>
            <person name="Legrand C."/>
            <person name="Pinhassi J."/>
            <person name="Andersson A.F."/>
        </authorList>
    </citation>
    <scope>NUCLEOTIDE SEQUENCE [LARGE SCALE GENOMIC DNA]</scope>
    <source>
        <strain evidence="9">BACL18 MAG-120507-bin52</strain>
    </source>
</reference>
<feature type="transmembrane region" description="Helical" evidence="8">
    <location>
        <begin position="140"/>
        <end position="160"/>
    </location>
</feature>
<dbReference type="InterPro" id="IPR013426">
    <property type="entry name" value="EpsH-like"/>
</dbReference>
<dbReference type="AlphaFoldDB" id="A0A0R2RI38"/>
<keyword evidence="2" id="KW-1003">Cell membrane</keyword>